<dbReference type="Pfam" id="PF20450">
    <property type="entry name" value="PPV_E1_DBD"/>
    <property type="match status" value="1"/>
</dbReference>
<dbReference type="Gene3D" id="3.40.50.300">
    <property type="entry name" value="P-loop containing nucleotide triphosphate hydrolases"/>
    <property type="match status" value="1"/>
</dbReference>
<dbReference type="SUPFAM" id="SSF52540">
    <property type="entry name" value="P-loop containing nucleoside triphosphate hydrolases"/>
    <property type="match status" value="1"/>
</dbReference>
<evidence type="ECO:0000256" key="14">
    <source>
        <dbReference type="ARBA" id="ARBA00093297"/>
    </source>
</evidence>
<evidence type="ECO:0000256" key="9">
    <source>
        <dbReference type="ARBA" id="ARBA00022840"/>
    </source>
</evidence>
<dbReference type="PROSITE" id="PS51206">
    <property type="entry name" value="SF3_HELICASE_1"/>
    <property type="match status" value="1"/>
</dbReference>
<keyword evidence="15" id="KW-1017">Isopeptide bond</keyword>
<comment type="function">
    <text evidence="16">ATP-dependent DNA helicase required for initiation of viral DNA replication. It forms a complex with the viral E2 protein. The E1-E2 complex binds to the replication origin which contains binding sites for both proteins.</text>
</comment>
<feature type="domain" description="SF3 helicase" evidence="17">
    <location>
        <begin position="403"/>
        <end position="553"/>
    </location>
</feature>
<keyword evidence="5 15" id="KW-0235">DNA replication</keyword>
<evidence type="ECO:0000256" key="16">
    <source>
        <dbReference type="PIRNR" id="PIRNR003383"/>
    </source>
</evidence>
<comment type="caution">
    <text evidence="15">Lacks conserved residue(s) required for the propagation of feature annotation.</text>
</comment>
<keyword evidence="8 15" id="KW-0347">Helicase</keyword>
<dbReference type="GO" id="GO:0042025">
    <property type="term" value="C:host cell nucleus"/>
    <property type="evidence" value="ECO:0007669"/>
    <property type="project" value="UniProtKB-SubCell"/>
</dbReference>
<dbReference type="InterPro" id="IPR027417">
    <property type="entry name" value="P-loop_NTPase"/>
</dbReference>
<dbReference type="EMBL" id="KX082661">
    <property type="protein sequence ID" value="ANJ89191.1"/>
    <property type="molecule type" value="Genomic_DNA"/>
</dbReference>
<keyword evidence="4 15" id="KW-1048">Host nucleus</keyword>
<feature type="short sequence motif" description="Nuclear export signal" evidence="15">
    <location>
        <begin position="91"/>
        <end position="100"/>
    </location>
</feature>
<dbReference type="EC" id="5.6.2.4" evidence="15 16"/>
<evidence type="ECO:0000256" key="1">
    <source>
        <dbReference type="ARBA" id="ARBA00004147"/>
    </source>
</evidence>
<keyword evidence="3 15" id="KW-0597">Phosphoprotein</keyword>
<dbReference type="PIRSF" id="PIRSF003383">
    <property type="entry name" value="Rep_E1_papillomaV"/>
    <property type="match status" value="1"/>
</dbReference>
<keyword evidence="2 15" id="KW-0244">Early protein</keyword>
<dbReference type="SUPFAM" id="SSF55464">
    <property type="entry name" value="Origin of replication-binding domain, RBD-like"/>
    <property type="match status" value="1"/>
</dbReference>
<comment type="subcellular location">
    <subcellularLocation>
        <location evidence="1 15">Host nucleus</location>
    </subcellularLocation>
</comment>
<keyword evidence="10 15" id="KW-0238">DNA-binding</keyword>
<evidence type="ECO:0000256" key="10">
    <source>
        <dbReference type="ARBA" id="ARBA00023125"/>
    </source>
</evidence>
<dbReference type="Gene3D" id="3.40.1310.10">
    <property type="match status" value="1"/>
</dbReference>
<keyword evidence="9 15" id="KW-0067">ATP-binding</keyword>
<dbReference type="Gene3D" id="1.10.10.510">
    <property type="entry name" value="Zinc finger, large T-antigen D1 domain"/>
    <property type="match status" value="1"/>
</dbReference>
<gene>
    <name evidence="15" type="primary">E1</name>
</gene>
<dbReference type="InterPro" id="IPR016393">
    <property type="entry name" value="Rep_E1_papillomaV"/>
</dbReference>
<dbReference type="HAMAP" id="MF_04000">
    <property type="entry name" value="PPV_E1"/>
    <property type="match status" value="1"/>
</dbReference>
<keyword evidence="7 15" id="KW-0378">Hydrolase</keyword>
<sequence length="601" mass="68571">MGGPLKGTSNSDWFIIKEAECVDSLNALDEIFEESTDGSIVSQLIDDENVDAEDEGNSLALFNRQVTEECDTAIQALKRKYTSPQHSVCDLSPKLQQIHISPRKPSKRRLFKDSGIEEDEAESSVEQVQLETVETINVAGKDGASLANLDLLRSNNRKATALAKIKDLFGVPYNELVRNFKSDKTCNLNWVIVVLNAMDEVLEASKITLQQHCNFMQVIISGFSGLYLIEFKSAKSRETVTKLLCNLMSVQEWQILCDPPKVKSVAAALFFYKKSISNTSYVFGNVPDWLAKQTLVNHQMAAAAENFQLSRMIQWAWDNDFIEESQIAYQYALCAETDTNAAAFLNSNSQVKYVKDCSAMVKHYRRQQMREMSMSDWIFDCCDRCKTEGDYKPIVNFLKYQQINFIQFLITLKTFLKGIPKKNCLVLYGPPDSGKSYFAFSFMNFIRGRVVSLLNRNSQFFLQPLLEAKVGFMDDVTFPAWQYMDLNMRNALDGNLMSVDAKHRAPIQFKLPPLMVTTNIDVKAEASLMYLHSRVQCLHFPNKMLFNDDGVPIYEITDVEWTCFFRKFARQLDLQEDEGDGEPRIPDRAFRCTARQTNDNI</sequence>
<keyword evidence="15" id="KW-0832">Ubl conjugation</keyword>
<dbReference type="GO" id="GO:0043138">
    <property type="term" value="F:3'-5' DNA helicase activity"/>
    <property type="evidence" value="ECO:0007669"/>
    <property type="project" value="UniProtKB-UniRule"/>
</dbReference>
<comment type="PTM">
    <text evidence="15">Sumoylated.</text>
</comment>
<dbReference type="GO" id="GO:0003677">
    <property type="term" value="F:DNA binding"/>
    <property type="evidence" value="ECO:0007669"/>
    <property type="project" value="UniProtKB-UniRule"/>
</dbReference>
<evidence type="ECO:0000256" key="2">
    <source>
        <dbReference type="ARBA" id="ARBA00022518"/>
    </source>
</evidence>
<keyword evidence="11 15" id="KW-0413">Isomerase</keyword>
<evidence type="ECO:0000256" key="12">
    <source>
        <dbReference type="ARBA" id="ARBA00034617"/>
    </source>
</evidence>
<evidence type="ECO:0000256" key="8">
    <source>
        <dbReference type="ARBA" id="ARBA00022806"/>
    </source>
</evidence>
<dbReference type="InterPro" id="IPR001177">
    <property type="entry name" value="PPV_DNA_helicase_E1_C"/>
</dbReference>
<organism evidence="18">
    <name type="scientific">Human papillomavirus</name>
    <dbReference type="NCBI Taxonomy" id="10566"/>
    <lineage>
        <taxon>Viruses</taxon>
        <taxon>Monodnaviria</taxon>
        <taxon>Shotokuvirae</taxon>
        <taxon>Cossaviricota</taxon>
        <taxon>Papovaviricetes</taxon>
        <taxon>Zurhausenvirales</taxon>
        <taxon>Papillomaviridae</taxon>
    </lineage>
</organism>
<feature type="binding site" evidence="15">
    <location>
        <begin position="429"/>
        <end position="436"/>
    </location>
    <ligand>
        <name>ATP</name>
        <dbReference type="ChEBI" id="CHEBI:30616"/>
    </ligand>
</feature>
<protein>
    <recommendedName>
        <fullName evidence="15 16">Replication protein E1</fullName>
        <ecNumber evidence="15 16">5.6.2.4</ecNumber>
    </recommendedName>
    <alternativeName>
        <fullName evidence="15">ATP-dependent helicase E1</fullName>
    </alternativeName>
    <alternativeName>
        <fullName evidence="15">DNA 3'-5' helicase E1</fullName>
    </alternativeName>
</protein>
<dbReference type="GO" id="GO:0005524">
    <property type="term" value="F:ATP binding"/>
    <property type="evidence" value="ECO:0007669"/>
    <property type="project" value="UniProtKB-UniRule"/>
</dbReference>
<dbReference type="InterPro" id="IPR014000">
    <property type="entry name" value="PPV_DNA_helicase_E1_N"/>
</dbReference>
<evidence type="ECO:0000256" key="7">
    <source>
        <dbReference type="ARBA" id="ARBA00022801"/>
    </source>
</evidence>
<comment type="PTM">
    <text evidence="15">Phosphorylated.</text>
</comment>
<feature type="cross-link" description="Glycyl lysine isopeptide (Lys-Gly) (interchain with G-Cter in SUMO)" evidence="15">
    <location>
        <position position="510"/>
    </location>
</feature>
<dbReference type="InterPro" id="IPR046935">
    <property type="entry name" value="PPV_E1_DBD_sf"/>
</dbReference>
<accession>A0A192B6M6</accession>
<comment type="similarity">
    <text evidence="15 16">Belongs to the papillomaviridae E1 protein family.</text>
</comment>
<evidence type="ECO:0000259" key="17">
    <source>
        <dbReference type="PROSITE" id="PS51206"/>
    </source>
</evidence>
<evidence type="ECO:0000313" key="18">
    <source>
        <dbReference type="EMBL" id="ANJ89191.1"/>
    </source>
</evidence>
<dbReference type="GO" id="GO:0006260">
    <property type="term" value="P:DNA replication"/>
    <property type="evidence" value="ECO:0007669"/>
    <property type="project" value="UniProtKB-UniRule"/>
</dbReference>
<evidence type="ECO:0000256" key="3">
    <source>
        <dbReference type="ARBA" id="ARBA00022553"/>
    </source>
</evidence>
<evidence type="ECO:0000256" key="15">
    <source>
        <dbReference type="HAMAP-Rule" id="MF_04000"/>
    </source>
</evidence>
<dbReference type="InterPro" id="IPR046832">
    <property type="entry name" value="PPV_E1_DBD"/>
</dbReference>
<evidence type="ECO:0000256" key="11">
    <source>
        <dbReference type="ARBA" id="ARBA00023235"/>
    </source>
</evidence>
<dbReference type="GO" id="GO:0016887">
    <property type="term" value="F:ATP hydrolysis activity"/>
    <property type="evidence" value="ECO:0007669"/>
    <property type="project" value="RHEA"/>
</dbReference>
<keyword evidence="6 15" id="KW-0547">Nucleotide-binding</keyword>
<evidence type="ECO:0000256" key="4">
    <source>
        <dbReference type="ARBA" id="ARBA00022562"/>
    </source>
</evidence>
<comment type="function">
    <text evidence="14 15">ATP-dependent DNA 3'-5' helicase required for initiation of viral DNA replication. It forms a complex with the viral E2 protein. The E1-E2 complex binds to the replication origin which contains binding sites for both proteins. During the initial step, a dimer of E1 interacts with a dimer of protein E2 leading to a complex that binds the viral origin of replication with high specificity. Then, a second dimer of E1 displaces the E2 dimer in an ATP-dependent manner to form the E1 tetramer. Following this, two E1 monomers are added to each half of the site, which results in the formation of two E1 trimers on the viral ori. Subsequently, two hexamers will be created. The double hexamer acts as a bi-directional helicase machinery and unwinds the viral DNA and then recruits the host DNA polymerase to start replication.</text>
</comment>
<proteinExistence type="inferred from homology"/>
<dbReference type="InterPro" id="IPR037102">
    <property type="entry name" value="Znf_lg_T-Ag_D1_dom_sf"/>
</dbReference>
<feature type="modified residue" description="Phosphoserine; by host" evidence="15">
    <location>
        <position position="87"/>
    </location>
</feature>
<comment type="subunit">
    <text evidence="15">Can form hexamers. Interacts with E2 protein; this interaction increases E1 DNA binding specificity. Interacts with host DNA polymerase subunit POLA2. Interacts with host single stranded DNA-binding protein RPA1. Interacts with host TOP1; this interaction stimulates the enzymatic activity of TOP1.</text>
</comment>
<dbReference type="Pfam" id="PF00524">
    <property type="entry name" value="PPV_E1_N"/>
    <property type="match status" value="1"/>
</dbReference>
<reference evidence="18" key="1">
    <citation type="submission" date="2016-04" db="EMBL/GenBank/DDBJ databases">
        <title>Identification of a Novel Human Papillomavirus by Metagenomic Analysis of vaginal swab samples from pregnant women.</title>
        <authorList>
            <person name="Liu Z."/>
            <person name="Zhang W."/>
        </authorList>
    </citation>
    <scope>NUCLEOTIDE SEQUENCE</scope>
    <source>
        <strain evidence="18">HPV-ZJ01</strain>
    </source>
</reference>
<feature type="modified residue" description="Phosphoserine; by host" evidence="15">
    <location>
        <position position="83"/>
    </location>
</feature>
<evidence type="ECO:0000256" key="5">
    <source>
        <dbReference type="ARBA" id="ARBA00022705"/>
    </source>
</evidence>
<evidence type="ECO:0000256" key="13">
    <source>
        <dbReference type="ARBA" id="ARBA00048988"/>
    </source>
</evidence>
<comment type="catalytic activity">
    <reaction evidence="12 15">
        <text>Couples ATP hydrolysis with the unwinding of duplex DNA by translocating in the 3'-5' direction.</text>
        <dbReference type="EC" id="5.6.2.4"/>
    </reaction>
</comment>
<feature type="modified residue" description="Phosphoserine; by host" evidence="15">
    <location>
        <position position="92"/>
    </location>
</feature>
<evidence type="ECO:0000256" key="6">
    <source>
        <dbReference type="ARBA" id="ARBA00022741"/>
    </source>
</evidence>
<name>A0A192B6M6_9PAPI</name>
<feature type="short sequence motif" description="Nuclear localization signal" evidence="15">
    <location>
        <begin position="78"/>
        <end position="80"/>
    </location>
</feature>
<dbReference type="InterPro" id="IPR014015">
    <property type="entry name" value="Helicase_SF3_DNA-vir"/>
</dbReference>
<comment type="catalytic activity">
    <reaction evidence="13 15 16">
        <text>ATP + H2O = ADP + phosphate + H(+)</text>
        <dbReference type="Rhea" id="RHEA:13065"/>
        <dbReference type="ChEBI" id="CHEBI:15377"/>
        <dbReference type="ChEBI" id="CHEBI:15378"/>
        <dbReference type="ChEBI" id="CHEBI:30616"/>
        <dbReference type="ChEBI" id="CHEBI:43474"/>
        <dbReference type="ChEBI" id="CHEBI:456216"/>
        <dbReference type="EC" id="5.6.2.4"/>
    </reaction>
</comment>
<dbReference type="Pfam" id="PF00519">
    <property type="entry name" value="PPV_E1_C"/>
    <property type="match status" value="1"/>
</dbReference>